<dbReference type="InterPro" id="IPR002912">
    <property type="entry name" value="ACT_dom"/>
</dbReference>
<dbReference type="PROSITE" id="PS51671">
    <property type="entry name" value="ACT"/>
    <property type="match status" value="1"/>
</dbReference>
<evidence type="ECO:0000256" key="5">
    <source>
        <dbReference type="RuleBase" id="RU003847"/>
    </source>
</evidence>
<name>A0AAQ1G898_9GAMM</name>
<dbReference type="SMART" id="SM00471">
    <property type="entry name" value="HDc"/>
    <property type="match status" value="1"/>
</dbReference>
<dbReference type="EMBL" id="FNVE01000006">
    <property type="protein sequence ID" value="SEG41547.1"/>
    <property type="molecule type" value="Genomic_DNA"/>
</dbReference>
<dbReference type="SUPFAM" id="SSF81301">
    <property type="entry name" value="Nucleotidyltransferase"/>
    <property type="match status" value="1"/>
</dbReference>
<dbReference type="Pfam" id="PF04607">
    <property type="entry name" value="RelA_SpoT"/>
    <property type="match status" value="1"/>
</dbReference>
<dbReference type="FunFam" id="1.10.3210.10:FF:000001">
    <property type="entry name" value="GTP pyrophosphokinase RelA"/>
    <property type="match status" value="1"/>
</dbReference>
<dbReference type="FunFam" id="3.30.460.10:FF:000001">
    <property type="entry name" value="GTP pyrophosphokinase RelA"/>
    <property type="match status" value="1"/>
</dbReference>
<dbReference type="InterPro" id="IPR007685">
    <property type="entry name" value="RelA_SpoT"/>
</dbReference>
<protein>
    <recommendedName>
        <fullName evidence="3">guanosine-3',5'-bis(diphosphate) 3'-diphosphatase</fullName>
        <ecNumber evidence="3">3.1.7.2</ecNumber>
    </recommendedName>
</protein>
<dbReference type="SUPFAM" id="SSF109604">
    <property type="entry name" value="HD-domain/PDEase-like"/>
    <property type="match status" value="1"/>
</dbReference>
<dbReference type="Pfam" id="PF13291">
    <property type="entry name" value="ACT_4"/>
    <property type="match status" value="1"/>
</dbReference>
<dbReference type="GO" id="GO:0008728">
    <property type="term" value="F:GTP diphosphokinase activity"/>
    <property type="evidence" value="ECO:0007669"/>
    <property type="project" value="TreeGrafter"/>
</dbReference>
<evidence type="ECO:0000256" key="4">
    <source>
        <dbReference type="ARBA" id="ARBA00047968"/>
    </source>
</evidence>
<dbReference type="Gene3D" id="3.10.20.30">
    <property type="match status" value="1"/>
</dbReference>
<feature type="domain" description="TGS" evidence="9">
    <location>
        <begin position="386"/>
        <end position="447"/>
    </location>
</feature>
<dbReference type="InterPro" id="IPR012676">
    <property type="entry name" value="TGS-like"/>
</dbReference>
<gene>
    <name evidence="10" type="ORF">SAMN05216586_106144</name>
</gene>
<reference evidence="10 11" key="1">
    <citation type="submission" date="2016-10" db="EMBL/GenBank/DDBJ databases">
        <authorList>
            <person name="Varghese N."/>
            <person name="Submissions S."/>
        </authorList>
    </citation>
    <scope>NUCLEOTIDE SEQUENCE [LARGE SCALE GENOMIC DNA]</scope>
    <source>
        <strain evidence="10 11">CECT 8317</strain>
    </source>
</reference>
<dbReference type="PROSITE" id="PS51831">
    <property type="entry name" value="HD"/>
    <property type="match status" value="1"/>
</dbReference>
<evidence type="ECO:0000256" key="6">
    <source>
        <dbReference type="SAM" id="MobiDB-lite"/>
    </source>
</evidence>
<dbReference type="InterPro" id="IPR045865">
    <property type="entry name" value="ACT-like_dom_sf"/>
</dbReference>
<evidence type="ECO:0000313" key="10">
    <source>
        <dbReference type="EMBL" id="SEG41547.1"/>
    </source>
</evidence>
<dbReference type="InterPro" id="IPR006674">
    <property type="entry name" value="HD_domain"/>
</dbReference>
<dbReference type="CDD" id="cd05399">
    <property type="entry name" value="NT_Rel-Spo_like"/>
    <property type="match status" value="1"/>
</dbReference>
<dbReference type="PANTHER" id="PTHR21262:SF36">
    <property type="entry name" value="BIFUNCTIONAL (P)PPGPP SYNTHASE_HYDROLASE SPOT"/>
    <property type="match status" value="1"/>
</dbReference>
<dbReference type="AlphaFoldDB" id="A0AAQ1G898"/>
<dbReference type="CDD" id="cd01668">
    <property type="entry name" value="TGS_RSH"/>
    <property type="match status" value="1"/>
</dbReference>
<dbReference type="SMART" id="SM00954">
    <property type="entry name" value="RelA_SpoT"/>
    <property type="match status" value="1"/>
</dbReference>
<accession>A0AAQ1G898</accession>
<dbReference type="PANTHER" id="PTHR21262">
    <property type="entry name" value="GUANOSINE-3',5'-BIS DIPHOSPHATE 3'-PYROPHOSPHOHYDROLASE"/>
    <property type="match status" value="1"/>
</dbReference>
<feature type="domain" description="HD" evidence="8">
    <location>
        <begin position="45"/>
        <end position="144"/>
    </location>
</feature>
<dbReference type="EC" id="3.1.7.2" evidence="3"/>
<dbReference type="Proteomes" id="UP000243518">
    <property type="component" value="Unassembled WGS sequence"/>
</dbReference>
<evidence type="ECO:0000259" key="9">
    <source>
        <dbReference type="PROSITE" id="PS51880"/>
    </source>
</evidence>
<evidence type="ECO:0000259" key="8">
    <source>
        <dbReference type="PROSITE" id="PS51831"/>
    </source>
</evidence>
<dbReference type="InterPro" id="IPR004095">
    <property type="entry name" value="TGS"/>
</dbReference>
<dbReference type="RefSeq" id="WP_088275778.1">
    <property type="nucleotide sequence ID" value="NZ_FNVE01000006.1"/>
</dbReference>
<dbReference type="InterPro" id="IPR033655">
    <property type="entry name" value="TGS_RelA/SpoT"/>
</dbReference>
<comment type="pathway">
    <text evidence="2">Purine metabolism; ppGpp biosynthesis; ppGpp from GDP: step 1/1.</text>
</comment>
<dbReference type="Gene3D" id="1.10.3210.10">
    <property type="entry name" value="Hypothetical protein af1432"/>
    <property type="match status" value="1"/>
</dbReference>
<dbReference type="InterPro" id="IPR004811">
    <property type="entry name" value="RelA/Spo_fam"/>
</dbReference>
<proteinExistence type="inferred from homology"/>
<comment type="function">
    <text evidence="5">In eubacteria ppGpp (guanosine 3'-diphosphate 5'-diphosphate) is a mediator of the stringent response that coordinates a variety of cellular activities in response to changes in nutritional abundance.</text>
</comment>
<dbReference type="CDD" id="cd00077">
    <property type="entry name" value="HDc"/>
    <property type="match status" value="1"/>
</dbReference>
<dbReference type="Pfam" id="PF13328">
    <property type="entry name" value="HD_4"/>
    <property type="match status" value="1"/>
</dbReference>
<dbReference type="Pfam" id="PF19296">
    <property type="entry name" value="RelA_AH_RIS"/>
    <property type="match status" value="1"/>
</dbReference>
<evidence type="ECO:0000256" key="2">
    <source>
        <dbReference type="ARBA" id="ARBA00024329"/>
    </source>
</evidence>
<dbReference type="SUPFAM" id="SSF55021">
    <property type="entry name" value="ACT-like"/>
    <property type="match status" value="1"/>
</dbReference>
<dbReference type="GO" id="GO:0015969">
    <property type="term" value="P:guanosine tetraphosphate metabolic process"/>
    <property type="evidence" value="ECO:0007669"/>
    <property type="project" value="InterPro"/>
</dbReference>
<feature type="region of interest" description="Disordered" evidence="6">
    <location>
        <begin position="548"/>
        <end position="570"/>
    </location>
</feature>
<feature type="domain" description="ACT" evidence="7">
    <location>
        <begin position="640"/>
        <end position="714"/>
    </location>
</feature>
<dbReference type="InterPro" id="IPR003607">
    <property type="entry name" value="HD/PDEase_dom"/>
</dbReference>
<dbReference type="Gene3D" id="3.30.70.260">
    <property type="match status" value="1"/>
</dbReference>
<dbReference type="FunFam" id="3.10.20.30:FF:000002">
    <property type="entry name" value="GTP pyrophosphokinase (RelA/SpoT)"/>
    <property type="match status" value="1"/>
</dbReference>
<dbReference type="InterPro" id="IPR012675">
    <property type="entry name" value="Beta-grasp_dom_sf"/>
</dbReference>
<evidence type="ECO:0000259" key="7">
    <source>
        <dbReference type="PROSITE" id="PS51671"/>
    </source>
</evidence>
<dbReference type="Gene3D" id="3.30.460.10">
    <property type="entry name" value="Beta Polymerase, domain 2"/>
    <property type="match status" value="1"/>
</dbReference>
<dbReference type="NCBIfam" id="TIGR00691">
    <property type="entry name" value="spoT_relA"/>
    <property type="match status" value="1"/>
</dbReference>
<sequence length="714" mass="80236">MSAIEVFADTLGNYLEPDQVNLVRRAYFYAEQAHDGQTRRSGEPYVTHPLAVANILADMHMDHQSLMAAMLHDVIEDTGIPKDALVEQFGDTVAELVDGVSKLTQMTFESKAEAQAENFQKMALAMARDIRVILVKLADRLHNMRTLGALAPEKRRRIAKETLEIYAPIANRLGMHSLSTEFEDLGFKAMYPMRSMLIDRAVRNARGNRKELLNRILESLQACLEREGLQGKVMGREKHLYGIYQKMRGKKKSFNEIMDVYAFRIIVDKPDTCYRVLGAVHSLYKPFPGRFKDYIAIPKANGYQSLHTTLFGMHGVPIEIQIRTDEMEELANNGIAAHWVYKSKDEVINGNHARTRQWLKSVLELQQNAGNSLEFIENVKIDLFPDEVYIFTPKGRIMELPKGSTPVDFAYAVHTDIGNSCIACRVNRRLAPLSEPLESGETVEIITAPGARPNPAWLSFVITGKARSNIRHFLKHQRHSESIALGERLLDKVLASFGTQLSDIPEARIQAVLTDCQMELMEDLLADIGLGNRMAYVVARRLLAAEGASEEEDTQKISPDSNTDNSEKPLAIRGTEGLVVSFARCCNPIPGDPIVGYLSSGKGMVIHQENCRNLADNRHNSEKTLHLTWDKDVSGEFTVELRVELEHQRGIIAQLATGITVADASIDKISVDERDGRVSVVQLVVRVRDRLHLSQLIKRIRNLKGVMRITRLKN</sequence>
<evidence type="ECO:0000256" key="1">
    <source>
        <dbReference type="ARBA" id="ARBA00022801"/>
    </source>
</evidence>
<dbReference type="PROSITE" id="PS51880">
    <property type="entry name" value="TGS"/>
    <property type="match status" value="1"/>
</dbReference>
<comment type="caution">
    <text evidence="10">The sequence shown here is derived from an EMBL/GenBank/DDBJ whole genome shotgun (WGS) entry which is preliminary data.</text>
</comment>
<comment type="catalytic activity">
    <reaction evidence="4">
        <text>guanosine 3',5'-bis(diphosphate) + H2O = GDP + diphosphate + H(+)</text>
        <dbReference type="Rhea" id="RHEA:14253"/>
        <dbReference type="ChEBI" id="CHEBI:15377"/>
        <dbReference type="ChEBI" id="CHEBI:15378"/>
        <dbReference type="ChEBI" id="CHEBI:33019"/>
        <dbReference type="ChEBI" id="CHEBI:58189"/>
        <dbReference type="ChEBI" id="CHEBI:77828"/>
        <dbReference type="EC" id="3.1.7.2"/>
    </reaction>
</comment>
<dbReference type="SUPFAM" id="SSF81271">
    <property type="entry name" value="TGS-like"/>
    <property type="match status" value="1"/>
</dbReference>
<dbReference type="InterPro" id="IPR045600">
    <property type="entry name" value="RelA/SpoT_AH_RIS"/>
</dbReference>
<dbReference type="GO" id="GO:0015949">
    <property type="term" value="P:nucleobase-containing small molecule interconversion"/>
    <property type="evidence" value="ECO:0007669"/>
    <property type="project" value="UniProtKB-ARBA"/>
</dbReference>
<dbReference type="InterPro" id="IPR043519">
    <property type="entry name" value="NT_sf"/>
</dbReference>
<dbReference type="Pfam" id="PF02824">
    <property type="entry name" value="TGS"/>
    <property type="match status" value="1"/>
</dbReference>
<keyword evidence="1" id="KW-0378">Hydrolase</keyword>
<dbReference type="NCBIfam" id="NF008303">
    <property type="entry name" value="PRK11092.1"/>
    <property type="match status" value="1"/>
</dbReference>
<dbReference type="GO" id="GO:0008893">
    <property type="term" value="F:guanosine-3',5'-bis(diphosphate) 3'-diphosphatase activity"/>
    <property type="evidence" value="ECO:0007669"/>
    <property type="project" value="UniProtKB-EC"/>
</dbReference>
<comment type="similarity">
    <text evidence="5">Belongs to the relA/spoT family.</text>
</comment>
<keyword evidence="11" id="KW-1185">Reference proteome</keyword>
<organism evidence="10 11">
    <name type="scientific">Halopseudomonas aestusnigri</name>
    <dbReference type="NCBI Taxonomy" id="857252"/>
    <lineage>
        <taxon>Bacteria</taxon>
        <taxon>Pseudomonadati</taxon>
        <taxon>Pseudomonadota</taxon>
        <taxon>Gammaproteobacteria</taxon>
        <taxon>Pseudomonadales</taxon>
        <taxon>Pseudomonadaceae</taxon>
        <taxon>Halopseudomonas</taxon>
    </lineage>
</organism>
<evidence type="ECO:0000256" key="3">
    <source>
        <dbReference type="ARBA" id="ARBA00024387"/>
    </source>
</evidence>
<dbReference type="GO" id="GO:0005886">
    <property type="term" value="C:plasma membrane"/>
    <property type="evidence" value="ECO:0007669"/>
    <property type="project" value="TreeGrafter"/>
</dbReference>
<dbReference type="GO" id="GO:0042594">
    <property type="term" value="P:response to starvation"/>
    <property type="evidence" value="ECO:0007669"/>
    <property type="project" value="TreeGrafter"/>
</dbReference>
<evidence type="ECO:0000313" key="11">
    <source>
        <dbReference type="Proteomes" id="UP000243518"/>
    </source>
</evidence>